<name>A0A7S4BYE5_CHRCT</name>
<gene>
    <name evidence="1" type="ORF">PCAR00345_LOCUS33774</name>
</gene>
<organism evidence="1">
    <name type="scientific">Chrysotila carterae</name>
    <name type="common">Marine alga</name>
    <name type="synonym">Syracosphaera carterae</name>
    <dbReference type="NCBI Taxonomy" id="13221"/>
    <lineage>
        <taxon>Eukaryota</taxon>
        <taxon>Haptista</taxon>
        <taxon>Haptophyta</taxon>
        <taxon>Prymnesiophyceae</taxon>
        <taxon>Isochrysidales</taxon>
        <taxon>Isochrysidaceae</taxon>
        <taxon>Chrysotila</taxon>
    </lineage>
</organism>
<protein>
    <submittedName>
        <fullName evidence="1">Uncharacterized protein</fullName>
    </submittedName>
</protein>
<dbReference type="AlphaFoldDB" id="A0A7S4BYE5"/>
<evidence type="ECO:0000313" key="1">
    <source>
        <dbReference type="EMBL" id="CAE0781110.1"/>
    </source>
</evidence>
<dbReference type="EMBL" id="HBIZ01052811">
    <property type="protein sequence ID" value="CAE0781110.1"/>
    <property type="molecule type" value="Transcribed_RNA"/>
</dbReference>
<proteinExistence type="predicted"/>
<sequence>MASTTCDGFNTSGVVSNPDLSACLTVTGKDYANFLSGIFDYSLVPNEIVEASEVDYTPFLDGYSLYGHYGFGHFLECFDNPAGMTEACKAAKVHADPGGFGYYPLIDRKYNYWMQIVAFEFGDRYGYSGIPEYLRLLVKPYVDAVMRGEDLQSGDRNRFNALSIADFNYIAKCGTDPQSCV</sequence>
<accession>A0A7S4BYE5</accession>
<reference evidence="1" key="1">
    <citation type="submission" date="2021-01" db="EMBL/GenBank/DDBJ databases">
        <authorList>
            <person name="Corre E."/>
            <person name="Pelletier E."/>
            <person name="Niang G."/>
            <person name="Scheremetjew M."/>
            <person name="Finn R."/>
            <person name="Kale V."/>
            <person name="Holt S."/>
            <person name="Cochrane G."/>
            <person name="Meng A."/>
            <person name="Brown T."/>
            <person name="Cohen L."/>
        </authorList>
    </citation>
    <scope>NUCLEOTIDE SEQUENCE</scope>
    <source>
        <strain evidence="1">CCMP645</strain>
    </source>
</reference>